<dbReference type="InterPro" id="IPR017853">
    <property type="entry name" value="GH"/>
</dbReference>
<protein>
    <submittedName>
        <fullName evidence="5">Glycosyl hydrolase family 20</fullName>
    </submittedName>
</protein>
<keyword evidence="6" id="KW-1185">Reference proteome</keyword>
<evidence type="ECO:0000256" key="2">
    <source>
        <dbReference type="ARBA" id="ARBA00022801"/>
    </source>
</evidence>
<dbReference type="GO" id="GO:0004563">
    <property type="term" value="F:beta-N-acetylhexosaminidase activity"/>
    <property type="evidence" value="ECO:0007669"/>
    <property type="project" value="UniProtKB-ARBA"/>
</dbReference>
<comment type="similarity">
    <text evidence="1">Belongs to the glycosyl hydrolase 20 family.</text>
</comment>
<dbReference type="Proteomes" id="UP000245412">
    <property type="component" value="Unassembled WGS sequence"/>
</dbReference>
<dbReference type="InterPro" id="IPR038901">
    <property type="entry name" value="HEXDC-like"/>
</dbReference>
<dbReference type="InterPro" id="IPR041063">
    <property type="entry name" value="Glyco_H_20C_C"/>
</dbReference>
<dbReference type="GO" id="GO:0005975">
    <property type="term" value="P:carbohydrate metabolic process"/>
    <property type="evidence" value="ECO:0007669"/>
    <property type="project" value="InterPro"/>
</dbReference>
<feature type="domain" description="Glycoside Hydrolase 20C C-terminal" evidence="4">
    <location>
        <begin position="438"/>
        <end position="635"/>
    </location>
</feature>
<dbReference type="CDD" id="cd06565">
    <property type="entry name" value="GH20_GcnA-like"/>
    <property type="match status" value="1"/>
</dbReference>
<name>A0AB73SXL1_9FIRM</name>
<gene>
    <name evidence="5" type="ORF">C7383_1238</name>
</gene>
<feature type="domain" description="Glycoside hydrolase family 20 catalytic" evidence="3">
    <location>
        <begin position="105"/>
        <end position="288"/>
    </location>
</feature>
<dbReference type="EMBL" id="QGGY01000023">
    <property type="protein sequence ID" value="PWJ72062.1"/>
    <property type="molecule type" value="Genomic_DNA"/>
</dbReference>
<dbReference type="SUPFAM" id="SSF51445">
    <property type="entry name" value="(Trans)glycosidases"/>
    <property type="match status" value="1"/>
</dbReference>
<sequence>MIFCLNEADENLRGGFEELLTEQGHTCSETEGIRVLLRTIEDNMLCAEYKSQERTLTLSGRDLPQMFRGLFLFLQKADEQGMKNGGEPGEWRKEERAGFQEMGPMYDCSRNGALNISQIKQRIRRIAAMGMNQILLYIEDLYTIDENPYFGAFRGRYTKEELRELDDYAFRFGLELIPCIQTLAHLNTFLRWPSQEHMRDIKDILLSGDDKVIELIRQMIKNVMEPLRTKKIHLGMDEAELLGFGKYMVRNGYTRPDLIMKQHLETVNGICRELGYSSMIWSDMYVKLLSPTGGYYDLPDDEDVTIDVRVPSDLRLVYWDYYHHTEEEYLRNIRFHQKFLGTDIAYAAGGWTWNGIAPNYTRAAATMRRGMKVSRELGIPQAICTFWYDNGAETPMACDLFSTVCFAQLCYAEQEVSVQELHAGADGWLKQFGGFLSEDYMLLDALDKVPQTTEENEEAADPSKYLLYQDVLMGLFDKQTEGMELGKYYRQLADKLQGCCQDALSQEKKPETAEKEEMIRVFRYYTAAAELLSKKAELGLELAAAYKRDDRKRLGECADILRECERLCICLKDLREDIWMEECRPFGFEVLDIRLGGLTARLQSASKRVRGYLEGKWESLPELEEERLFYKPAADGGAVLPSCNLWERIVSAGNMCEV</sequence>
<evidence type="ECO:0000259" key="4">
    <source>
        <dbReference type="Pfam" id="PF18088"/>
    </source>
</evidence>
<accession>A0AB73SXL1</accession>
<keyword evidence="2 5" id="KW-0378">Hydrolase</keyword>
<reference evidence="5 6" key="1">
    <citation type="submission" date="2018-05" db="EMBL/GenBank/DDBJ databases">
        <authorList>
            <person name="Goeker M."/>
            <person name="Huntemann M."/>
            <person name="Clum A."/>
            <person name="Pillay M."/>
            <person name="Palaniappan K."/>
            <person name="Varghese N."/>
            <person name="Mikhailova N."/>
            <person name="Stamatis D."/>
            <person name="Reddy T."/>
            <person name="Daum C."/>
            <person name="Shapiro N."/>
            <person name="Ivanova N."/>
            <person name="Kyrpides N."/>
            <person name="Woyke T."/>
        </authorList>
    </citation>
    <scope>NUCLEOTIDE SEQUENCE [LARGE SCALE GENOMIC DNA]</scope>
    <source>
        <strain evidence="5 6">DSM 26524</strain>
    </source>
</reference>
<dbReference type="PANTHER" id="PTHR21040">
    <property type="entry name" value="BCDNA.GH04120"/>
    <property type="match status" value="1"/>
</dbReference>
<comment type="caution">
    <text evidence="5">The sequence shown here is derived from an EMBL/GenBank/DDBJ whole genome shotgun (WGS) entry which is preliminary data.</text>
</comment>
<dbReference type="PANTHER" id="PTHR21040:SF8">
    <property type="entry name" value="BCDNA.GH04120"/>
    <property type="match status" value="1"/>
</dbReference>
<dbReference type="Gene3D" id="3.20.20.80">
    <property type="entry name" value="Glycosidases"/>
    <property type="match status" value="1"/>
</dbReference>
<dbReference type="Pfam" id="PF00728">
    <property type="entry name" value="Glyco_hydro_20"/>
    <property type="match status" value="1"/>
</dbReference>
<dbReference type="InterPro" id="IPR015883">
    <property type="entry name" value="Glyco_hydro_20_cat"/>
</dbReference>
<evidence type="ECO:0000256" key="1">
    <source>
        <dbReference type="ARBA" id="ARBA00006285"/>
    </source>
</evidence>
<dbReference type="RefSeq" id="WP_109748765.1">
    <property type="nucleotide sequence ID" value="NZ_JANKBI010000027.1"/>
</dbReference>
<dbReference type="Gene3D" id="1.20.120.670">
    <property type="entry name" value="N-acetyl-b-d-glucoasminidase"/>
    <property type="match status" value="1"/>
</dbReference>
<dbReference type="Pfam" id="PF18088">
    <property type="entry name" value="Glyco_H_20C_C"/>
    <property type="match status" value="1"/>
</dbReference>
<proteinExistence type="inferred from homology"/>
<evidence type="ECO:0000313" key="6">
    <source>
        <dbReference type="Proteomes" id="UP000245412"/>
    </source>
</evidence>
<dbReference type="AlphaFoldDB" id="A0AB73SXL1"/>
<evidence type="ECO:0000259" key="3">
    <source>
        <dbReference type="Pfam" id="PF00728"/>
    </source>
</evidence>
<evidence type="ECO:0000313" key="5">
    <source>
        <dbReference type="EMBL" id="PWJ72062.1"/>
    </source>
</evidence>
<organism evidence="5 6">
    <name type="scientific">Murimonas intestini</name>
    <dbReference type="NCBI Taxonomy" id="1337051"/>
    <lineage>
        <taxon>Bacteria</taxon>
        <taxon>Bacillati</taxon>
        <taxon>Bacillota</taxon>
        <taxon>Clostridia</taxon>
        <taxon>Lachnospirales</taxon>
        <taxon>Lachnospiraceae</taxon>
        <taxon>Murimonas</taxon>
    </lineage>
</organism>